<dbReference type="Gene3D" id="3.40.50.2000">
    <property type="entry name" value="Glycogen Phosphorylase B"/>
    <property type="match status" value="2"/>
</dbReference>
<dbReference type="PIRSF" id="PIRSF000460">
    <property type="entry name" value="Pprylas_GlgP"/>
    <property type="match status" value="1"/>
</dbReference>
<keyword evidence="2" id="KW-0808">Transferase</keyword>
<evidence type="ECO:0000256" key="2">
    <source>
        <dbReference type="RuleBase" id="RU000587"/>
    </source>
</evidence>
<dbReference type="EC" id="2.4.1.1" evidence="2"/>
<dbReference type="SUPFAM" id="SSF53756">
    <property type="entry name" value="UDP-Glycosyltransferase/glycogen phosphorylase"/>
    <property type="match status" value="1"/>
</dbReference>
<dbReference type="Proteomes" id="UP001637994">
    <property type="component" value="Unassembled WGS sequence"/>
</dbReference>
<comment type="similarity">
    <text evidence="1 2">Belongs to the glycogen phosphorylase family.</text>
</comment>
<keyword evidence="2" id="KW-0119">Carbohydrate metabolism</keyword>
<sequence length="759" mass="89327">MKTNKELIIKRIQSFLYSLYAKNIENARVNEVYDCLCRYMMEVIGKTWVKSKKIQKDLDYYILSFEYLPGKLIDRNIHRLKIKDEIVKALDEMGFDFDEVLACEKEADLGIGDIGIGSSALINELANHNKRAVAYALRYENGNLKQKIVDGRQVEYSDFWLEQGSNWEHKKSFSYILDIDGRKNKTIAYDMPILSDDASFVNTLRLFKSEAIDAINIEDFSRGDFLKAYDDYVNINSINKFLYIDDSTYEGKLLRLKQEYFYSVSAIRDIFRRQIKKHGSVENIEKNIKIFSHDIHPTLALVEFIRLLVKEYDYSLDKAINMSRIVFDHVAFSITDDGVENYDVEMLRRVNPEIMEMIFEIQKYLQIKDNEASIIKDGSVSFRNINKYLSNKYNYLSKIISDSRKNDINHSYLNYGTDRILYSESGNTDLLYTLKEYGINSLSYEEIKKINKLKNNEDFIRSLDKVKYSNKGKLAKIAKESTSDLINPYSMVDVQISLMHESKRQILNCLAIAYKYYMLKYNSNLRLTPTTYVFSGKANEGYFIAKETIKFILALKKMIDKDKFIREKIKIVFFEDLDVEKVKFLLASADIYTNLTLANLDNQNFHILNAIFNMSNILTSKGGIVDNLKQKNSFYQFGPEFKDLEKMNKENSYNANEFYYNSEVVKFTIDNLLNEDYSNFPYNFKLIYDQLLMYNDSFKIFYDLEELINTRKIIEKDYLNVNKWVNNELENILWANNFRLDDVINKAYDFNTRKNKFNL</sequence>
<dbReference type="PANTHER" id="PTHR11468">
    <property type="entry name" value="GLYCOGEN PHOSPHORYLASE"/>
    <property type="match status" value="1"/>
</dbReference>
<organism evidence="3 4">
    <name type="scientific">Anaerococcus kampingae</name>
    <dbReference type="NCBI Taxonomy" id="3115614"/>
    <lineage>
        <taxon>Bacteria</taxon>
        <taxon>Bacillati</taxon>
        <taxon>Bacillota</taxon>
        <taxon>Tissierellia</taxon>
        <taxon>Tissierellales</taxon>
        <taxon>Peptoniphilaceae</taxon>
        <taxon>Anaerococcus</taxon>
    </lineage>
</organism>
<gene>
    <name evidence="3" type="ORF">ACCQ42_04235</name>
</gene>
<dbReference type="RefSeq" id="WP_410035487.1">
    <property type="nucleotide sequence ID" value="NZ_JBGMEF010000018.1"/>
</dbReference>
<dbReference type="InterPro" id="IPR000811">
    <property type="entry name" value="Glyco_trans_35"/>
</dbReference>
<dbReference type="PANTHER" id="PTHR11468:SF3">
    <property type="entry name" value="GLYCOGEN PHOSPHORYLASE, LIVER FORM"/>
    <property type="match status" value="1"/>
</dbReference>
<dbReference type="Pfam" id="PF00343">
    <property type="entry name" value="Phosphorylase"/>
    <property type="match status" value="1"/>
</dbReference>
<accession>A0ABW9MCB9</accession>
<keyword evidence="4" id="KW-1185">Reference proteome</keyword>
<protein>
    <recommendedName>
        <fullName evidence="2">Alpha-1,4 glucan phosphorylase</fullName>
        <ecNumber evidence="2">2.4.1.1</ecNumber>
    </recommendedName>
</protein>
<comment type="cofactor">
    <cofactor evidence="2">
        <name>pyridoxal 5'-phosphate</name>
        <dbReference type="ChEBI" id="CHEBI:597326"/>
    </cofactor>
</comment>
<evidence type="ECO:0000313" key="4">
    <source>
        <dbReference type="Proteomes" id="UP001637994"/>
    </source>
</evidence>
<name>A0ABW9MCB9_9FIRM</name>
<reference evidence="3 4" key="1">
    <citation type="journal article" date="2025" name="Anaerobe">
        <title>Description of Anaerococcus kampingiae sp. nov., Anaerococcus groningensis sp. nov., Anaerococcus martiniensis sp. nov., and Anaerococcus cruorum sp. nov., isolated from human clinical specimens.</title>
        <authorList>
            <person name="Boiten K.E."/>
            <person name="Meijer J."/>
            <person name="van Wezel E.M."/>
            <person name="Veloo A.C.M."/>
        </authorList>
    </citation>
    <scope>NUCLEOTIDE SEQUENCE [LARGE SCALE GENOMIC DNA]</scope>
    <source>
        <strain evidence="3 4">ENR0874</strain>
    </source>
</reference>
<proteinExistence type="inferred from homology"/>
<evidence type="ECO:0000256" key="1">
    <source>
        <dbReference type="ARBA" id="ARBA00006047"/>
    </source>
</evidence>
<comment type="caution">
    <text evidence="3">The sequence shown here is derived from an EMBL/GenBank/DDBJ whole genome shotgun (WGS) entry which is preliminary data.</text>
</comment>
<keyword evidence="2" id="KW-0663">Pyridoxal phosphate</keyword>
<evidence type="ECO:0000313" key="3">
    <source>
        <dbReference type="EMBL" id="MFO3666972.1"/>
    </source>
</evidence>
<keyword evidence="2" id="KW-0328">Glycosyltransferase</keyword>
<comment type="function">
    <text evidence="2">Allosteric enzyme that catalyzes the rate-limiting step in glycogen catabolism, the phosphorolytic cleavage of glycogen to produce glucose-1-phosphate, and plays a central role in maintaining cellular and organismal glucose homeostasis.</text>
</comment>
<dbReference type="EMBL" id="JBGMEF010000018">
    <property type="protein sequence ID" value="MFO3666972.1"/>
    <property type="molecule type" value="Genomic_DNA"/>
</dbReference>
<comment type="catalytic activity">
    <reaction evidence="2">
        <text>[(1-&gt;4)-alpha-D-glucosyl](n) + phosphate = [(1-&gt;4)-alpha-D-glucosyl](n-1) + alpha-D-glucose 1-phosphate</text>
        <dbReference type="Rhea" id="RHEA:41732"/>
        <dbReference type="Rhea" id="RHEA-COMP:9584"/>
        <dbReference type="Rhea" id="RHEA-COMP:9586"/>
        <dbReference type="ChEBI" id="CHEBI:15444"/>
        <dbReference type="ChEBI" id="CHEBI:43474"/>
        <dbReference type="ChEBI" id="CHEBI:58601"/>
        <dbReference type="EC" id="2.4.1.1"/>
    </reaction>
</comment>